<comment type="caution">
    <text evidence="1">The sequence shown here is derived from an EMBL/GenBank/DDBJ whole genome shotgun (WGS) entry which is preliminary data.</text>
</comment>
<keyword evidence="2" id="KW-1185">Reference proteome</keyword>
<evidence type="ECO:0000313" key="1">
    <source>
        <dbReference type="EMBL" id="KAH3835897.1"/>
    </source>
</evidence>
<accession>A0A9D4K9Z0</accession>
<gene>
    <name evidence="1" type="ORF">DPMN_109265</name>
</gene>
<evidence type="ECO:0000313" key="2">
    <source>
        <dbReference type="Proteomes" id="UP000828390"/>
    </source>
</evidence>
<dbReference type="EMBL" id="JAIWYP010000004">
    <property type="protein sequence ID" value="KAH3835897.1"/>
    <property type="molecule type" value="Genomic_DNA"/>
</dbReference>
<protein>
    <submittedName>
        <fullName evidence="1">Uncharacterized protein</fullName>
    </submittedName>
</protein>
<proteinExistence type="predicted"/>
<dbReference type="Proteomes" id="UP000828390">
    <property type="component" value="Unassembled WGS sequence"/>
</dbReference>
<sequence>MRRRTWLIESVRNYRWSEQDTAVQLNNKVFKSRRCLIGLREKSRPTVYWGRSLGYIRTVDAFETWFDIFLLRAHHITFALQVIAPCGFIFRRTRHVIARVSSCNSDLAHDDDADSLKAYFLILRTDLIDSDLAI</sequence>
<name>A0A9D4K9Z0_DREPO</name>
<reference evidence="1" key="1">
    <citation type="journal article" date="2019" name="bioRxiv">
        <title>The Genome of the Zebra Mussel, Dreissena polymorpha: A Resource for Invasive Species Research.</title>
        <authorList>
            <person name="McCartney M.A."/>
            <person name="Auch B."/>
            <person name="Kono T."/>
            <person name="Mallez S."/>
            <person name="Zhang Y."/>
            <person name="Obille A."/>
            <person name="Becker A."/>
            <person name="Abrahante J.E."/>
            <person name="Garbe J."/>
            <person name="Badalamenti J.P."/>
            <person name="Herman A."/>
            <person name="Mangelson H."/>
            <person name="Liachko I."/>
            <person name="Sullivan S."/>
            <person name="Sone E.D."/>
            <person name="Koren S."/>
            <person name="Silverstein K.A.T."/>
            <person name="Beckman K.B."/>
            <person name="Gohl D.M."/>
        </authorList>
    </citation>
    <scope>NUCLEOTIDE SEQUENCE</scope>
    <source>
        <strain evidence="1">Duluth1</strain>
        <tissue evidence="1">Whole animal</tissue>
    </source>
</reference>
<reference evidence="1" key="2">
    <citation type="submission" date="2020-11" db="EMBL/GenBank/DDBJ databases">
        <authorList>
            <person name="McCartney M.A."/>
            <person name="Auch B."/>
            <person name="Kono T."/>
            <person name="Mallez S."/>
            <person name="Becker A."/>
            <person name="Gohl D.M."/>
            <person name="Silverstein K.A.T."/>
            <person name="Koren S."/>
            <person name="Bechman K.B."/>
            <person name="Herman A."/>
            <person name="Abrahante J.E."/>
            <person name="Garbe J."/>
        </authorList>
    </citation>
    <scope>NUCLEOTIDE SEQUENCE</scope>
    <source>
        <strain evidence="1">Duluth1</strain>
        <tissue evidence="1">Whole animal</tissue>
    </source>
</reference>
<dbReference type="AlphaFoldDB" id="A0A9D4K9Z0"/>
<organism evidence="1 2">
    <name type="scientific">Dreissena polymorpha</name>
    <name type="common">Zebra mussel</name>
    <name type="synonym">Mytilus polymorpha</name>
    <dbReference type="NCBI Taxonomy" id="45954"/>
    <lineage>
        <taxon>Eukaryota</taxon>
        <taxon>Metazoa</taxon>
        <taxon>Spiralia</taxon>
        <taxon>Lophotrochozoa</taxon>
        <taxon>Mollusca</taxon>
        <taxon>Bivalvia</taxon>
        <taxon>Autobranchia</taxon>
        <taxon>Heteroconchia</taxon>
        <taxon>Euheterodonta</taxon>
        <taxon>Imparidentia</taxon>
        <taxon>Neoheterodontei</taxon>
        <taxon>Myida</taxon>
        <taxon>Dreissenoidea</taxon>
        <taxon>Dreissenidae</taxon>
        <taxon>Dreissena</taxon>
    </lineage>
</organism>